<reference evidence="2 3" key="1">
    <citation type="submission" date="2018-08" db="EMBL/GenBank/DDBJ databases">
        <title>A genome reference for cultivated species of the human gut microbiota.</title>
        <authorList>
            <person name="Zou Y."/>
            <person name="Xue W."/>
            <person name="Luo G."/>
        </authorList>
    </citation>
    <scope>NUCLEOTIDE SEQUENCE [LARGE SCALE GENOMIC DNA]</scope>
    <source>
        <strain evidence="2 3">AF12-11</strain>
    </source>
</reference>
<dbReference type="Proteomes" id="UP000266376">
    <property type="component" value="Unassembled WGS sequence"/>
</dbReference>
<proteinExistence type="predicted"/>
<dbReference type="EMBL" id="QSAJ01000069">
    <property type="protein sequence ID" value="RGW47129.1"/>
    <property type="molecule type" value="Genomic_DNA"/>
</dbReference>
<sequence>MRKRKSTNMVLRDDTPWEVRRRVHQLERERYVLCIKSLIIPDVMLALAAVFVIMCRISIG</sequence>
<feature type="transmembrane region" description="Helical" evidence="1">
    <location>
        <begin position="38"/>
        <end position="59"/>
    </location>
</feature>
<dbReference type="AlphaFoldDB" id="A0A395XGW9"/>
<organism evidence="2 3">
    <name type="scientific">Dorea formicigenerans</name>
    <dbReference type="NCBI Taxonomy" id="39486"/>
    <lineage>
        <taxon>Bacteria</taxon>
        <taxon>Bacillati</taxon>
        <taxon>Bacillota</taxon>
        <taxon>Clostridia</taxon>
        <taxon>Lachnospirales</taxon>
        <taxon>Lachnospiraceae</taxon>
        <taxon>Dorea</taxon>
    </lineage>
</organism>
<name>A0A395XGW9_9FIRM</name>
<comment type="caution">
    <text evidence="2">The sequence shown here is derived from an EMBL/GenBank/DDBJ whole genome shotgun (WGS) entry which is preliminary data.</text>
</comment>
<dbReference type="RefSeq" id="WP_119196632.1">
    <property type="nucleotide sequence ID" value="NZ_AP031430.1"/>
</dbReference>
<gene>
    <name evidence="2" type="ORF">DWV67_15710</name>
</gene>
<protein>
    <submittedName>
        <fullName evidence="2">Uncharacterized protein</fullName>
    </submittedName>
</protein>
<evidence type="ECO:0000313" key="3">
    <source>
        <dbReference type="Proteomes" id="UP000266376"/>
    </source>
</evidence>
<evidence type="ECO:0000256" key="1">
    <source>
        <dbReference type="SAM" id="Phobius"/>
    </source>
</evidence>
<accession>A0A395XGW9</accession>
<keyword evidence="1" id="KW-1133">Transmembrane helix</keyword>
<keyword evidence="1" id="KW-0812">Transmembrane</keyword>
<keyword evidence="1" id="KW-0472">Membrane</keyword>
<evidence type="ECO:0000313" key="2">
    <source>
        <dbReference type="EMBL" id="RGW47129.1"/>
    </source>
</evidence>